<accession>A0ABR4PJ08</accession>
<comment type="subcellular location">
    <subcellularLocation>
        <location evidence="4">Peroxisome membrane</location>
    </subcellularLocation>
</comment>
<gene>
    <name evidence="5" type="ORF">PVAG01_04950</name>
</gene>
<dbReference type="InterPro" id="IPR008733">
    <property type="entry name" value="PEX11"/>
</dbReference>
<comment type="caution">
    <text evidence="5">The sequence shown here is derived from an EMBL/GenBank/DDBJ whole genome shotgun (WGS) entry which is preliminary data.</text>
</comment>
<keyword evidence="2" id="KW-0472">Membrane</keyword>
<keyword evidence="1" id="KW-0962">Peroxisome biogenesis</keyword>
<evidence type="ECO:0000256" key="4">
    <source>
        <dbReference type="ARBA" id="ARBA00046271"/>
    </source>
</evidence>
<proteinExistence type="predicted"/>
<dbReference type="PANTHER" id="PTHR12652:SF25">
    <property type="entry name" value="MICROBODY (PEROXISOME) PROLIFERATION PROTEIN PEROXIN 11C (EUROFUNG)"/>
    <property type="match status" value="1"/>
</dbReference>
<sequence>MGNNVHAHQHLTYNNTKAKACSAHILLAPYNNKSSETMATAPDATALETSTDKASTVPTPPKPTATLESLRAWLPIYAKKSDRTLSRLNTIFASAAGTDRLLMTICYTSLLASSVLSHARLQQTVRHLIERAIALPPSKLDAQPSSLQGTATRLRKLSALISDYRIFTRSWGLIAIYKWGYGAWHAEGGDPIVRSLVYAQVLVNVLFQYLENMAYLSSKGIVGWDTNKQNWAWIWSSRFWAAHVGLDLVKLGYEWNVRQQSKKAAAASEGEKSAIVRQDEQTWTANWRREMVVNLAFAPLTVHWGLEQGLISDFWVGALGSVAGVTGLREVWRTTAAL</sequence>
<organism evidence="5 6">
    <name type="scientific">Phlyctema vagabunda</name>
    <dbReference type="NCBI Taxonomy" id="108571"/>
    <lineage>
        <taxon>Eukaryota</taxon>
        <taxon>Fungi</taxon>
        <taxon>Dikarya</taxon>
        <taxon>Ascomycota</taxon>
        <taxon>Pezizomycotina</taxon>
        <taxon>Leotiomycetes</taxon>
        <taxon>Helotiales</taxon>
        <taxon>Dermateaceae</taxon>
        <taxon>Phlyctema</taxon>
    </lineage>
</organism>
<name>A0ABR4PJ08_9HELO</name>
<keyword evidence="6" id="KW-1185">Reference proteome</keyword>
<reference evidence="5 6" key="1">
    <citation type="submission" date="2024-06" db="EMBL/GenBank/DDBJ databases">
        <title>Complete genome of Phlyctema vagabunda strain 19-DSS-EL-015.</title>
        <authorList>
            <person name="Fiorenzani C."/>
        </authorList>
    </citation>
    <scope>NUCLEOTIDE SEQUENCE [LARGE SCALE GENOMIC DNA]</scope>
    <source>
        <strain evidence="5 6">19-DSS-EL-015</strain>
    </source>
</reference>
<dbReference type="Pfam" id="PF05648">
    <property type="entry name" value="PEX11"/>
    <property type="match status" value="1"/>
</dbReference>
<protein>
    <submittedName>
        <fullName evidence="5">Peroxin 11C</fullName>
    </submittedName>
</protein>
<evidence type="ECO:0000256" key="3">
    <source>
        <dbReference type="ARBA" id="ARBA00023140"/>
    </source>
</evidence>
<dbReference type="Proteomes" id="UP001629113">
    <property type="component" value="Unassembled WGS sequence"/>
</dbReference>
<evidence type="ECO:0000313" key="5">
    <source>
        <dbReference type="EMBL" id="KAL3423203.1"/>
    </source>
</evidence>
<evidence type="ECO:0000256" key="2">
    <source>
        <dbReference type="ARBA" id="ARBA00023136"/>
    </source>
</evidence>
<dbReference type="EMBL" id="JBFCZG010000004">
    <property type="protein sequence ID" value="KAL3423203.1"/>
    <property type="molecule type" value="Genomic_DNA"/>
</dbReference>
<evidence type="ECO:0000256" key="1">
    <source>
        <dbReference type="ARBA" id="ARBA00022593"/>
    </source>
</evidence>
<dbReference type="PANTHER" id="PTHR12652">
    <property type="entry name" value="PEROXISOMAL BIOGENESIS FACTOR 11"/>
    <property type="match status" value="1"/>
</dbReference>
<evidence type="ECO:0000313" key="6">
    <source>
        <dbReference type="Proteomes" id="UP001629113"/>
    </source>
</evidence>
<keyword evidence="3" id="KW-0576">Peroxisome</keyword>